<name>A0A0N1HKM7_9EURO</name>
<feature type="region of interest" description="Disordered" evidence="1">
    <location>
        <begin position="1"/>
        <end position="59"/>
    </location>
</feature>
<dbReference type="VEuPathDB" id="FungiDB:AB675_2278"/>
<comment type="caution">
    <text evidence="2">The sequence shown here is derived from an EMBL/GenBank/DDBJ whole genome shotgun (WGS) entry which is preliminary data.</text>
</comment>
<sequence>MAEKNHDLLVETTPQPAASSVHEEEPSTSAAPRRSSLAKLTDRFKHHSASSASSKKELELTRRRLEAVMFYEQNLTERINDTLADDKDRAKARSEKKVFDSMSQDDKEMWVANRITVKEGWGAGMYGEGACPPGMWYK</sequence>
<gene>
    <name evidence="2" type="ORF">AB675_2278</name>
</gene>
<protein>
    <submittedName>
        <fullName evidence="2">Uncharacterized protein</fullName>
    </submittedName>
</protein>
<proteinExistence type="predicted"/>
<keyword evidence="3" id="KW-1185">Reference proteome</keyword>
<organism evidence="2 3">
    <name type="scientific">Cyphellophora attinorum</name>
    <dbReference type="NCBI Taxonomy" id="1664694"/>
    <lineage>
        <taxon>Eukaryota</taxon>
        <taxon>Fungi</taxon>
        <taxon>Dikarya</taxon>
        <taxon>Ascomycota</taxon>
        <taxon>Pezizomycotina</taxon>
        <taxon>Eurotiomycetes</taxon>
        <taxon>Chaetothyriomycetidae</taxon>
        <taxon>Chaetothyriales</taxon>
        <taxon>Cyphellophoraceae</taxon>
        <taxon>Cyphellophora</taxon>
    </lineage>
</organism>
<dbReference type="EMBL" id="LFJN01000048">
    <property type="protein sequence ID" value="KPI34860.1"/>
    <property type="molecule type" value="Genomic_DNA"/>
</dbReference>
<dbReference type="AlphaFoldDB" id="A0A0N1HKM7"/>
<evidence type="ECO:0000313" key="2">
    <source>
        <dbReference type="EMBL" id="KPI34860.1"/>
    </source>
</evidence>
<evidence type="ECO:0000313" key="3">
    <source>
        <dbReference type="Proteomes" id="UP000038010"/>
    </source>
</evidence>
<accession>A0A0N1HKM7</accession>
<evidence type="ECO:0000256" key="1">
    <source>
        <dbReference type="SAM" id="MobiDB-lite"/>
    </source>
</evidence>
<dbReference type="Proteomes" id="UP000038010">
    <property type="component" value="Unassembled WGS sequence"/>
</dbReference>
<dbReference type="GeneID" id="28734115"/>
<reference evidence="2 3" key="1">
    <citation type="submission" date="2015-06" db="EMBL/GenBank/DDBJ databases">
        <title>Draft genome of the ant-associated black yeast Phialophora attae CBS 131958.</title>
        <authorList>
            <person name="Moreno L.F."/>
            <person name="Stielow B.J."/>
            <person name="de Hoog S."/>
            <person name="Vicente V.A."/>
            <person name="Weiss V.A."/>
            <person name="de Vries M."/>
            <person name="Cruz L.M."/>
            <person name="Souza E.M."/>
        </authorList>
    </citation>
    <scope>NUCLEOTIDE SEQUENCE [LARGE SCALE GENOMIC DNA]</scope>
    <source>
        <strain evidence="2 3">CBS 131958</strain>
    </source>
</reference>
<dbReference type="RefSeq" id="XP_017994823.1">
    <property type="nucleotide sequence ID" value="XM_018142235.1"/>
</dbReference>